<name>A0ABP3VZJ2_CLOSU</name>
<evidence type="ECO:0000313" key="2">
    <source>
        <dbReference type="Proteomes" id="UP001501047"/>
    </source>
</evidence>
<accession>A0ABP3VZJ2</accession>
<reference evidence="2" key="1">
    <citation type="journal article" date="2019" name="Int. J. Syst. Evol. Microbiol.">
        <title>The Global Catalogue of Microorganisms (GCM) 10K type strain sequencing project: providing services to taxonomists for standard genome sequencing and annotation.</title>
        <authorList>
            <consortium name="The Broad Institute Genomics Platform"/>
            <consortium name="The Broad Institute Genome Sequencing Center for Infectious Disease"/>
            <person name="Wu L."/>
            <person name="Ma J."/>
        </authorList>
    </citation>
    <scope>NUCLEOTIDE SEQUENCE [LARGE SCALE GENOMIC DNA]</scope>
    <source>
        <strain evidence="2">JCM 1417</strain>
    </source>
</reference>
<comment type="caution">
    <text evidence="1">The sequence shown here is derived from an EMBL/GenBank/DDBJ whole genome shotgun (WGS) entry which is preliminary data.</text>
</comment>
<keyword evidence="2" id="KW-1185">Reference proteome</keyword>
<evidence type="ECO:0000313" key="1">
    <source>
        <dbReference type="EMBL" id="GAA0773716.1"/>
    </source>
</evidence>
<sequence length="399" mass="46767">MKRLNLYYFGDIGVYDKYNPAYVCDENFASEILYIIAENEAFSITQEDISKSINIDNYRLNSIINNLKRINVIEQKEDKYKINFPVFLESDIEIMDVYLKNVGEQIVDSIIKIKPLVVEKLQNLSNYKIFDEERLLYHIICDMIFDGIAFDFFEERNVFNSSKLQPGNRNYMIIGYEDSYIVDSYSNKLLCSSNNYGSNNFIFNSFGDSNGVRKDMYRFFRMTQQSIKNSTPFQDTNLPYIKIIDNVNKDIAEKCGQLMWRTFSEVTNYNELSSEDKELAIFLKEIDYINIDETDNKLYCNVPIFQEKDMKIATEIGEIILIEILETVKNTLSSIEKYSKGLTAIKHKVSIKEVGNELWHQIFGRANEELIGREIVAKPYSSEQEGRYLRSMKIYSQYK</sequence>
<protein>
    <submittedName>
        <fullName evidence="1">Uncharacterized protein</fullName>
    </submittedName>
</protein>
<dbReference type="Proteomes" id="UP001501047">
    <property type="component" value="Unassembled WGS sequence"/>
</dbReference>
<proteinExistence type="predicted"/>
<dbReference type="EMBL" id="BAAACI010000006">
    <property type="protein sequence ID" value="GAA0773716.1"/>
    <property type="molecule type" value="Genomic_DNA"/>
</dbReference>
<dbReference type="RefSeq" id="WP_343826460.1">
    <property type="nucleotide sequence ID" value="NZ_BAAACI010000006.1"/>
</dbReference>
<organism evidence="1 2">
    <name type="scientific">Clostridium subterminale</name>
    <dbReference type="NCBI Taxonomy" id="1550"/>
    <lineage>
        <taxon>Bacteria</taxon>
        <taxon>Bacillati</taxon>
        <taxon>Bacillota</taxon>
        <taxon>Clostridia</taxon>
        <taxon>Eubacteriales</taxon>
        <taxon>Clostridiaceae</taxon>
        <taxon>Clostridium</taxon>
    </lineage>
</organism>
<gene>
    <name evidence="1" type="ORF">GCM10008908_22340</name>
</gene>